<dbReference type="AlphaFoldDB" id="A0AAD1Y326"/>
<reference evidence="1" key="1">
    <citation type="submission" date="2023-07" db="EMBL/GenBank/DDBJ databases">
        <authorList>
            <consortium name="AG Swart"/>
            <person name="Singh M."/>
            <person name="Singh A."/>
            <person name="Seah K."/>
            <person name="Emmerich C."/>
        </authorList>
    </citation>
    <scope>NUCLEOTIDE SEQUENCE</scope>
    <source>
        <strain evidence="1">DP1</strain>
    </source>
</reference>
<evidence type="ECO:0000313" key="2">
    <source>
        <dbReference type="Proteomes" id="UP001295684"/>
    </source>
</evidence>
<organism evidence="1 2">
    <name type="scientific">Euplotes crassus</name>
    <dbReference type="NCBI Taxonomy" id="5936"/>
    <lineage>
        <taxon>Eukaryota</taxon>
        <taxon>Sar</taxon>
        <taxon>Alveolata</taxon>
        <taxon>Ciliophora</taxon>
        <taxon>Intramacronucleata</taxon>
        <taxon>Spirotrichea</taxon>
        <taxon>Hypotrichia</taxon>
        <taxon>Euplotida</taxon>
        <taxon>Euplotidae</taxon>
        <taxon>Moneuplotes</taxon>
    </lineage>
</organism>
<name>A0AAD1Y326_EUPCR</name>
<dbReference type="EMBL" id="CAMPGE010024101">
    <property type="protein sequence ID" value="CAI2381962.1"/>
    <property type="molecule type" value="Genomic_DNA"/>
</dbReference>
<accession>A0AAD1Y326</accession>
<sequence>MWIRAVVTRTKEEMPTAEGGETVTKRHWAGHHDNFVCNLSKFSKNFVLY</sequence>
<gene>
    <name evidence="1" type="ORF">ECRASSUSDP1_LOCUS23429</name>
</gene>
<protein>
    <submittedName>
        <fullName evidence="1">Uncharacterized protein</fullName>
    </submittedName>
</protein>
<keyword evidence="2" id="KW-1185">Reference proteome</keyword>
<evidence type="ECO:0000313" key="1">
    <source>
        <dbReference type="EMBL" id="CAI2381962.1"/>
    </source>
</evidence>
<comment type="caution">
    <text evidence="1">The sequence shown here is derived from an EMBL/GenBank/DDBJ whole genome shotgun (WGS) entry which is preliminary data.</text>
</comment>
<dbReference type="Proteomes" id="UP001295684">
    <property type="component" value="Unassembled WGS sequence"/>
</dbReference>
<proteinExistence type="predicted"/>